<feature type="active site" description="Phosphocysteine intermediate" evidence="6">
    <location>
        <position position="217"/>
    </location>
</feature>
<dbReference type="PANTHER" id="PTHR10159">
    <property type="entry name" value="DUAL SPECIFICITY PROTEIN PHOSPHATASE"/>
    <property type="match status" value="1"/>
</dbReference>
<protein>
    <submittedName>
        <fullName evidence="9">Uncharacterized protein</fullName>
    </submittedName>
</protein>
<dbReference type="PRINTS" id="PR01909">
    <property type="entry name" value="ADSPHPHTASEA"/>
</dbReference>
<dbReference type="PROSITE" id="PS50056">
    <property type="entry name" value="TYR_PHOSPHATASE_2"/>
    <property type="match status" value="1"/>
</dbReference>
<dbReference type="Gene3D" id="3.90.190.10">
    <property type="entry name" value="Protein tyrosine phosphatase superfamily"/>
    <property type="match status" value="1"/>
</dbReference>
<dbReference type="PANTHER" id="PTHR10159:SF521">
    <property type="entry name" value="LEUCINE RICH REPEAT AND PHOSPHATASE DOMAIN CONTAINING PROTEIN"/>
    <property type="match status" value="1"/>
</dbReference>
<dbReference type="InterPro" id="IPR000340">
    <property type="entry name" value="Dual-sp_phosphatase_cat-dom"/>
</dbReference>
<evidence type="ECO:0000256" key="5">
    <source>
        <dbReference type="ARBA" id="ARBA00048336"/>
    </source>
</evidence>
<dbReference type="GO" id="GO:0043409">
    <property type="term" value="P:negative regulation of MAPK cascade"/>
    <property type="evidence" value="ECO:0007669"/>
    <property type="project" value="TreeGrafter"/>
</dbReference>
<evidence type="ECO:0000259" key="7">
    <source>
        <dbReference type="PROSITE" id="PS50054"/>
    </source>
</evidence>
<name>A0A5J4VTB6_9EUKA</name>
<evidence type="ECO:0000259" key="8">
    <source>
        <dbReference type="PROSITE" id="PS50056"/>
    </source>
</evidence>
<dbReference type="GO" id="GO:0004722">
    <property type="term" value="F:protein serine/threonine phosphatase activity"/>
    <property type="evidence" value="ECO:0007669"/>
    <property type="project" value="UniProtKB-EC"/>
</dbReference>
<evidence type="ECO:0000256" key="4">
    <source>
        <dbReference type="ARBA" id="ARBA00047761"/>
    </source>
</evidence>
<dbReference type="SUPFAM" id="SSF52799">
    <property type="entry name" value="(Phosphotyrosine protein) phosphatases II"/>
    <property type="match status" value="1"/>
</dbReference>
<dbReference type="OrthoDB" id="253091at2759"/>
<evidence type="ECO:0000256" key="3">
    <source>
        <dbReference type="ARBA" id="ARBA00022912"/>
    </source>
</evidence>
<dbReference type="GO" id="GO:0008138">
    <property type="term" value="F:protein tyrosine/serine/threonine phosphatase activity"/>
    <property type="evidence" value="ECO:0007669"/>
    <property type="project" value="InterPro"/>
</dbReference>
<evidence type="ECO:0000256" key="1">
    <source>
        <dbReference type="ARBA" id="ARBA00008601"/>
    </source>
</evidence>
<gene>
    <name evidence="9" type="ORF">EZS28_018767</name>
</gene>
<evidence type="ECO:0000313" key="10">
    <source>
        <dbReference type="Proteomes" id="UP000324800"/>
    </source>
</evidence>
<feature type="domain" description="Tyrosine specific protein phosphatases" evidence="8">
    <location>
        <begin position="182"/>
        <end position="251"/>
    </location>
</feature>
<dbReference type="GO" id="GO:0005737">
    <property type="term" value="C:cytoplasm"/>
    <property type="evidence" value="ECO:0007669"/>
    <property type="project" value="TreeGrafter"/>
</dbReference>
<comment type="catalytic activity">
    <reaction evidence="5">
        <text>O-phospho-L-threonyl-[protein] + H2O = L-threonyl-[protein] + phosphate</text>
        <dbReference type="Rhea" id="RHEA:47004"/>
        <dbReference type="Rhea" id="RHEA-COMP:11060"/>
        <dbReference type="Rhea" id="RHEA-COMP:11605"/>
        <dbReference type="ChEBI" id="CHEBI:15377"/>
        <dbReference type="ChEBI" id="CHEBI:30013"/>
        <dbReference type="ChEBI" id="CHEBI:43474"/>
        <dbReference type="ChEBI" id="CHEBI:61977"/>
        <dbReference type="EC" id="3.1.3.16"/>
    </reaction>
</comment>
<evidence type="ECO:0000256" key="2">
    <source>
        <dbReference type="ARBA" id="ARBA00022801"/>
    </source>
</evidence>
<dbReference type="InterPro" id="IPR000387">
    <property type="entry name" value="Tyr_Pase_dom"/>
</dbReference>
<keyword evidence="2" id="KW-0378">Hydrolase</keyword>
<dbReference type="InterPro" id="IPR020405">
    <property type="entry name" value="Atypical_DUSP_subfamA"/>
</dbReference>
<dbReference type="PROSITE" id="PS50054">
    <property type="entry name" value="TYR_PHOSPHATASE_DUAL"/>
    <property type="match status" value="1"/>
</dbReference>
<proteinExistence type="inferred from homology"/>
<dbReference type="PROSITE" id="PS00383">
    <property type="entry name" value="TYR_PHOSPHATASE_1"/>
    <property type="match status" value="1"/>
</dbReference>
<dbReference type="InterPro" id="IPR016130">
    <property type="entry name" value="Tyr_Pase_AS"/>
</dbReference>
<comment type="catalytic activity">
    <reaction evidence="4">
        <text>O-phospho-L-seryl-[protein] + H2O = L-seryl-[protein] + phosphate</text>
        <dbReference type="Rhea" id="RHEA:20629"/>
        <dbReference type="Rhea" id="RHEA-COMP:9863"/>
        <dbReference type="Rhea" id="RHEA-COMP:11604"/>
        <dbReference type="ChEBI" id="CHEBI:15377"/>
        <dbReference type="ChEBI" id="CHEBI:29999"/>
        <dbReference type="ChEBI" id="CHEBI:43474"/>
        <dbReference type="ChEBI" id="CHEBI:83421"/>
        <dbReference type="EC" id="3.1.3.16"/>
    </reaction>
</comment>
<dbReference type="EMBL" id="SNRW01005143">
    <property type="protein sequence ID" value="KAA6385705.1"/>
    <property type="molecule type" value="Genomic_DNA"/>
</dbReference>
<organism evidence="9 10">
    <name type="scientific">Streblomastix strix</name>
    <dbReference type="NCBI Taxonomy" id="222440"/>
    <lineage>
        <taxon>Eukaryota</taxon>
        <taxon>Metamonada</taxon>
        <taxon>Preaxostyla</taxon>
        <taxon>Oxymonadida</taxon>
        <taxon>Streblomastigidae</taxon>
        <taxon>Streblomastix</taxon>
    </lineage>
</organism>
<dbReference type="SMART" id="SM00195">
    <property type="entry name" value="DSPc"/>
    <property type="match status" value="1"/>
</dbReference>
<comment type="caution">
    <text evidence="9">The sequence shown here is derived from an EMBL/GenBank/DDBJ whole genome shotgun (WGS) entry which is preliminary data.</text>
</comment>
<keyword evidence="3" id="KW-0904">Protein phosphatase</keyword>
<feature type="domain" description="Tyrosine-protein phosphatase" evidence="7">
    <location>
        <begin position="108"/>
        <end position="273"/>
    </location>
</feature>
<dbReference type="InterPro" id="IPR020422">
    <property type="entry name" value="TYR_PHOSPHATASE_DUAL_dom"/>
</dbReference>
<dbReference type="InterPro" id="IPR029021">
    <property type="entry name" value="Prot-tyrosine_phosphatase-like"/>
</dbReference>
<reference evidence="9 10" key="1">
    <citation type="submission" date="2019-03" db="EMBL/GenBank/DDBJ databases">
        <title>Single cell metagenomics reveals metabolic interactions within the superorganism composed of flagellate Streblomastix strix and complex community of Bacteroidetes bacteria on its surface.</title>
        <authorList>
            <person name="Treitli S.C."/>
            <person name="Kolisko M."/>
            <person name="Husnik F."/>
            <person name="Keeling P."/>
            <person name="Hampl V."/>
        </authorList>
    </citation>
    <scope>NUCLEOTIDE SEQUENCE [LARGE SCALE GENOMIC DNA]</scope>
    <source>
        <strain evidence="9">ST1C</strain>
    </source>
</reference>
<dbReference type="CDD" id="cd14498">
    <property type="entry name" value="DSP"/>
    <property type="match status" value="1"/>
</dbReference>
<comment type="similarity">
    <text evidence="1">Belongs to the protein-tyrosine phosphatase family. Non-receptor class dual specificity subfamily.</text>
</comment>
<dbReference type="Pfam" id="PF00782">
    <property type="entry name" value="DSPc"/>
    <property type="match status" value="1"/>
</dbReference>
<accession>A0A5J4VTB6</accession>
<dbReference type="AlphaFoldDB" id="A0A5J4VTB6"/>
<evidence type="ECO:0000313" key="9">
    <source>
        <dbReference type="EMBL" id="KAA6385705.1"/>
    </source>
</evidence>
<sequence length="359" mass="42030">MRAWNLDILLLDIDLNKIKASKEASIEFLKQVLGFDKVQKRFDVNVYLISDKQTQVFLEDIRAIFGNSISPNRIYALDVEFDSFHSNYLIMCSKMPEEKMKRKILYKFPNEIIPNLFLGGYSQADIVIDFLQELGITHILNCALEFNQGSDGKPFVDYKVPDGVIIHHLNMIDEPSQQVNFEDSFKFIEEALNGTKTTQLHSQNSALNHQSKIFVHCYMGVSRSASVSIEYLMEKYHLTLNQAYKIVYHQRSVIFPNFGFMKQLYLKEYELVDQIGVEDQQLQKLPKNDNNQYMAIEIDLRKRIHPLIGIQEISRLPELNDRELIQLFKVYQVPYNQAKDEWNQRRSVEDKEEKKTQDG</sequence>
<dbReference type="Proteomes" id="UP000324800">
    <property type="component" value="Unassembled WGS sequence"/>
</dbReference>
<evidence type="ECO:0000256" key="6">
    <source>
        <dbReference type="PIRSR" id="PIRSR620405-1"/>
    </source>
</evidence>